<protein>
    <submittedName>
        <fullName evidence="1">Bacteriocin-protection, YdeI/OmpD-Associated family protein</fullName>
    </submittedName>
</protein>
<dbReference type="AlphaFoldDB" id="A0A829QM39"/>
<dbReference type="Proteomes" id="UP000021210">
    <property type="component" value="Unassembled WGS sequence"/>
</dbReference>
<evidence type="ECO:0000313" key="2">
    <source>
        <dbReference type="Proteomes" id="UP000021210"/>
    </source>
</evidence>
<accession>A0A829QM39</accession>
<proteinExistence type="predicted"/>
<dbReference type="EMBL" id="JAOH01000002">
    <property type="protein sequence ID" value="EUA63771.1"/>
    <property type="molecule type" value="Genomic_DNA"/>
</dbReference>
<sequence length="46" mass="5466">MAFFDSLNKTARWPFLFRLTTIKKPETRARRIAQYVELLAEGKTLH</sequence>
<comment type="caution">
    <text evidence="1">The sequence shown here is derived from an EMBL/GenBank/DDBJ whole genome shotgun (WGS) entry which is preliminary data.</text>
</comment>
<gene>
    <name evidence="1" type="ORF">I542_3928</name>
</gene>
<reference evidence="1 2" key="1">
    <citation type="submission" date="2013-12" db="EMBL/GenBank/DDBJ databases">
        <authorList>
            <person name="Zelazny A."/>
            <person name="Olivier K."/>
            <person name="Holland S."/>
            <person name="Lenaerts A."/>
            <person name="Ordway D."/>
            <person name="DeGroote M.A."/>
            <person name="Parker T."/>
            <person name="Sizemore C."/>
            <person name="Tallon L.J."/>
            <person name="Sadzewicz L.K."/>
            <person name="Sengamalay N."/>
            <person name="Fraser C.M."/>
            <person name="Hine E."/>
            <person name="Shefchek K.A."/>
            <person name="Das S.P."/>
            <person name="Tettelin H."/>
        </authorList>
    </citation>
    <scope>NUCLEOTIDE SEQUENCE [LARGE SCALE GENOMIC DNA]</scope>
    <source>
        <strain evidence="1 2">1948</strain>
    </source>
</reference>
<name>A0A829QM39_9MYCO</name>
<organism evidence="1 2">
    <name type="scientific">Mycobacteroides abscessus 1948</name>
    <dbReference type="NCBI Taxonomy" id="1299323"/>
    <lineage>
        <taxon>Bacteria</taxon>
        <taxon>Bacillati</taxon>
        <taxon>Actinomycetota</taxon>
        <taxon>Actinomycetes</taxon>
        <taxon>Mycobacteriales</taxon>
        <taxon>Mycobacteriaceae</taxon>
        <taxon>Mycobacteroides</taxon>
        <taxon>Mycobacteroides abscessus</taxon>
    </lineage>
</organism>
<dbReference type="Pfam" id="PF13376">
    <property type="entry name" value="OmdA"/>
    <property type="match status" value="1"/>
</dbReference>
<evidence type="ECO:0000313" key="1">
    <source>
        <dbReference type="EMBL" id="EUA63771.1"/>
    </source>
</evidence>